<evidence type="ECO:0000313" key="3">
    <source>
        <dbReference type="EMBL" id="OJT13433.1"/>
    </source>
</evidence>
<dbReference type="Pfam" id="PF06911">
    <property type="entry name" value="Senescence"/>
    <property type="match status" value="2"/>
</dbReference>
<feature type="region of interest" description="Disordered" evidence="1">
    <location>
        <begin position="302"/>
        <end position="324"/>
    </location>
</feature>
<dbReference type="GO" id="GO:0051301">
    <property type="term" value="P:cell division"/>
    <property type="evidence" value="ECO:0007669"/>
    <property type="project" value="TreeGrafter"/>
</dbReference>
<name>A0A1M2W0W8_TRAPU</name>
<feature type="domain" description="Senescence" evidence="2">
    <location>
        <begin position="267"/>
        <end position="365"/>
    </location>
</feature>
<feature type="domain" description="Senescence" evidence="2">
    <location>
        <begin position="475"/>
        <end position="547"/>
    </location>
</feature>
<reference evidence="3 4" key="1">
    <citation type="submission" date="2016-10" db="EMBL/GenBank/DDBJ databases">
        <title>Genome sequence of the basidiomycete white-rot fungus Trametes pubescens.</title>
        <authorList>
            <person name="Makela M.R."/>
            <person name="Granchi Z."/>
            <person name="Peng M."/>
            <person name="De Vries R.P."/>
            <person name="Grigoriev I."/>
            <person name="Riley R."/>
            <person name="Hilden K."/>
        </authorList>
    </citation>
    <scope>NUCLEOTIDE SEQUENCE [LARGE SCALE GENOMIC DNA]</scope>
    <source>
        <strain evidence="3 4">FBCC735</strain>
    </source>
</reference>
<dbReference type="InterPro" id="IPR009686">
    <property type="entry name" value="Senescence/spartin_C"/>
</dbReference>
<dbReference type="PANTHER" id="PTHR21068">
    <property type="entry name" value="SPARTIN"/>
    <property type="match status" value="1"/>
</dbReference>
<evidence type="ECO:0000256" key="1">
    <source>
        <dbReference type="SAM" id="MobiDB-lite"/>
    </source>
</evidence>
<feature type="region of interest" description="Disordered" evidence="1">
    <location>
        <begin position="367"/>
        <end position="469"/>
    </location>
</feature>
<protein>
    <recommendedName>
        <fullName evidence="2">Senescence domain-containing protein</fullName>
    </recommendedName>
</protein>
<sequence>MSATETSTHPEAFVLLHIPEVVLHNAGATEQGTLALECVALAPDNDDKTAPLAASLSADDRSLYLVLRLNSLELPLDPTRPISVHVANDGARTYTFQSTDTLPIEGPTPVYLTVPIPSRPDAHRAETIEAFDHILAQYAEVEGFPPSPILPAQHPAGQGDATSSSQTRDSKKEDMHGKLVLMDEESGEVVGELPHRVHIKEDPALARAEKGKDGAPAPVLLELPPDVYDAYTGQGASVLPYHTTPQSDVEEAREIFVQAIPPEDQDWMTKSATIISQAITSSTSMLLSGLTSAASYYINHSTPSPHASGSQTPGSGPPPPPARAILLLSHPRTHSALSSAYAVSGQAVRVSQKTVSVVESMIRRAVGGKDKAKAAPTLRRPQPPATSAPPTPAPAVPTPSMSSLSLSEPPPPYPGVSGGKPSLPPRHGPPPPLPPRSPLTAGEKSASTASVPTVPCTAPADGPPPQPLRTHEKLVLSANLVLATVDDSLKRAVDVGSSQLTAVMGHKYGEGAGRTTHLATHTARNVTLVYIDMRGFARRALIKKAGKEWIKARVGGRRQQVQMDGVVVDRAGVGEK</sequence>
<feature type="compositionally biased region" description="Pro residues" evidence="1">
    <location>
        <begin position="381"/>
        <end position="397"/>
    </location>
</feature>
<dbReference type="Proteomes" id="UP000184267">
    <property type="component" value="Unassembled WGS sequence"/>
</dbReference>
<proteinExistence type="predicted"/>
<comment type="caution">
    <text evidence="3">The sequence shown here is derived from an EMBL/GenBank/DDBJ whole genome shotgun (WGS) entry which is preliminary data.</text>
</comment>
<organism evidence="3 4">
    <name type="scientific">Trametes pubescens</name>
    <name type="common">White-rot fungus</name>
    <dbReference type="NCBI Taxonomy" id="154538"/>
    <lineage>
        <taxon>Eukaryota</taxon>
        <taxon>Fungi</taxon>
        <taxon>Dikarya</taxon>
        <taxon>Basidiomycota</taxon>
        <taxon>Agaricomycotina</taxon>
        <taxon>Agaricomycetes</taxon>
        <taxon>Polyporales</taxon>
        <taxon>Polyporaceae</taxon>
        <taxon>Trametes</taxon>
    </lineage>
</organism>
<gene>
    <name evidence="3" type="ORF">TRAPUB_10031</name>
</gene>
<accession>A0A1M2W0W8</accession>
<feature type="compositionally biased region" description="Pro residues" evidence="1">
    <location>
        <begin position="422"/>
        <end position="437"/>
    </location>
</feature>
<feature type="region of interest" description="Disordered" evidence="1">
    <location>
        <begin position="145"/>
        <end position="174"/>
    </location>
</feature>
<dbReference type="GO" id="GO:0005886">
    <property type="term" value="C:plasma membrane"/>
    <property type="evidence" value="ECO:0007669"/>
    <property type="project" value="TreeGrafter"/>
</dbReference>
<dbReference type="OrthoDB" id="20821at2759"/>
<evidence type="ECO:0000259" key="2">
    <source>
        <dbReference type="Pfam" id="PF06911"/>
    </source>
</evidence>
<dbReference type="STRING" id="154538.A0A1M2W0W8"/>
<feature type="compositionally biased region" description="Low complexity" evidence="1">
    <location>
        <begin position="398"/>
        <end position="407"/>
    </location>
</feature>
<evidence type="ECO:0000313" key="4">
    <source>
        <dbReference type="Proteomes" id="UP000184267"/>
    </source>
</evidence>
<dbReference type="PANTHER" id="PTHR21068:SF43">
    <property type="entry name" value="SPARTIN"/>
    <property type="match status" value="1"/>
</dbReference>
<dbReference type="OMA" id="WDLGPES"/>
<dbReference type="EMBL" id="MNAD01000409">
    <property type="protein sequence ID" value="OJT13433.1"/>
    <property type="molecule type" value="Genomic_DNA"/>
</dbReference>
<keyword evidence="4" id="KW-1185">Reference proteome</keyword>
<dbReference type="AlphaFoldDB" id="A0A1M2W0W8"/>
<dbReference type="InterPro" id="IPR045036">
    <property type="entry name" value="Spartin-like"/>
</dbReference>